<dbReference type="Proteomes" id="UP000182658">
    <property type="component" value="Unassembled WGS sequence"/>
</dbReference>
<evidence type="ECO:0000313" key="2">
    <source>
        <dbReference type="EMBL" id="OIW29334.1"/>
    </source>
</evidence>
<gene>
    <name evidence="2" type="ORF">CONLIGDRAFT_713885</name>
</gene>
<keyword evidence="3" id="KW-1185">Reference proteome</keyword>
<reference evidence="2 3" key="1">
    <citation type="submission" date="2016-10" db="EMBL/GenBank/DDBJ databases">
        <title>Draft genome sequence of Coniochaeta ligniaria NRRL30616, a lignocellulolytic fungus for bioabatement of inhibitors in plant biomass hydrolysates.</title>
        <authorList>
            <consortium name="DOE Joint Genome Institute"/>
            <person name="Jimenez D.J."/>
            <person name="Hector R.E."/>
            <person name="Riley R."/>
            <person name="Sun H."/>
            <person name="Grigoriev I.V."/>
            <person name="Van Elsas J.D."/>
            <person name="Nichols N.N."/>
        </authorList>
    </citation>
    <scope>NUCLEOTIDE SEQUENCE [LARGE SCALE GENOMIC DNA]</scope>
    <source>
        <strain evidence="2 3">NRRL 30616</strain>
    </source>
</reference>
<evidence type="ECO:0000256" key="1">
    <source>
        <dbReference type="SAM" id="MobiDB-lite"/>
    </source>
</evidence>
<proteinExistence type="predicted"/>
<name>A0A1J7IPC3_9PEZI</name>
<feature type="region of interest" description="Disordered" evidence="1">
    <location>
        <begin position="99"/>
        <end position="126"/>
    </location>
</feature>
<feature type="region of interest" description="Disordered" evidence="1">
    <location>
        <begin position="38"/>
        <end position="70"/>
    </location>
</feature>
<dbReference type="AlphaFoldDB" id="A0A1J7IPC3"/>
<sequence>MHGAATRNFSLSSFSANDLALMLLITNKTAARAAEHMTGVSTSQLSTLPTGKSSSLDRATRNSTAAPAPELGDSRFAAVTGGADAATLGIYYVPPSGKAGGDMASTGGHSRHSGQPEALALTGMRW</sequence>
<dbReference type="InParanoid" id="A0A1J7IPC3"/>
<dbReference type="EMBL" id="KV875097">
    <property type="protein sequence ID" value="OIW29334.1"/>
    <property type="molecule type" value="Genomic_DNA"/>
</dbReference>
<protein>
    <submittedName>
        <fullName evidence="2">Uncharacterized protein</fullName>
    </submittedName>
</protein>
<feature type="compositionally biased region" description="Polar residues" evidence="1">
    <location>
        <begin position="39"/>
        <end position="65"/>
    </location>
</feature>
<organism evidence="2 3">
    <name type="scientific">Coniochaeta ligniaria NRRL 30616</name>
    <dbReference type="NCBI Taxonomy" id="1408157"/>
    <lineage>
        <taxon>Eukaryota</taxon>
        <taxon>Fungi</taxon>
        <taxon>Dikarya</taxon>
        <taxon>Ascomycota</taxon>
        <taxon>Pezizomycotina</taxon>
        <taxon>Sordariomycetes</taxon>
        <taxon>Sordariomycetidae</taxon>
        <taxon>Coniochaetales</taxon>
        <taxon>Coniochaetaceae</taxon>
        <taxon>Coniochaeta</taxon>
    </lineage>
</organism>
<evidence type="ECO:0000313" key="3">
    <source>
        <dbReference type="Proteomes" id="UP000182658"/>
    </source>
</evidence>
<accession>A0A1J7IPC3</accession>